<comment type="caution">
    <text evidence="5">The sequence shown here is derived from an EMBL/GenBank/DDBJ whole genome shotgun (WGS) entry which is preliminary data.</text>
</comment>
<name>A0AAN9KQ91_CLITE</name>
<evidence type="ECO:0000256" key="3">
    <source>
        <dbReference type="ARBA" id="ARBA00023163"/>
    </source>
</evidence>
<dbReference type="AlphaFoldDB" id="A0AAN9KQ91"/>
<evidence type="ECO:0000313" key="5">
    <source>
        <dbReference type="EMBL" id="KAK7319974.1"/>
    </source>
</evidence>
<dbReference type="PANTHER" id="PTHR33388">
    <property type="entry name" value="OS01G0212500 PROTEIN"/>
    <property type="match status" value="1"/>
</dbReference>
<accession>A0AAN9KQ91</accession>
<evidence type="ECO:0000256" key="1">
    <source>
        <dbReference type="ARBA" id="ARBA00022491"/>
    </source>
</evidence>
<proteinExistence type="predicted"/>
<feature type="compositionally biased region" description="Low complexity" evidence="4">
    <location>
        <begin position="175"/>
        <end position="188"/>
    </location>
</feature>
<dbReference type="GO" id="GO:0003700">
    <property type="term" value="F:DNA-binding transcription factor activity"/>
    <property type="evidence" value="ECO:0007669"/>
    <property type="project" value="InterPro"/>
</dbReference>
<protein>
    <submittedName>
        <fullName evidence="5">Uncharacterized protein</fullName>
    </submittedName>
</protein>
<evidence type="ECO:0000313" key="6">
    <source>
        <dbReference type="Proteomes" id="UP001359559"/>
    </source>
</evidence>
<dbReference type="PANTHER" id="PTHR33388:SF18">
    <property type="entry name" value="PROTEIN SPEAR1"/>
    <property type="match status" value="1"/>
</dbReference>
<keyword evidence="3" id="KW-0804">Transcription</keyword>
<gene>
    <name evidence="5" type="ORF">RJT34_04703</name>
</gene>
<dbReference type="InterPro" id="IPR040356">
    <property type="entry name" value="SPEAR"/>
</dbReference>
<feature type="region of interest" description="Disordered" evidence="4">
    <location>
        <begin position="165"/>
        <end position="201"/>
    </location>
</feature>
<sequence length="201" mass="22103">MGSSYFGEPNLGNERTSGSSSRKGKKNNSDQKPKQPQRGLGVAQLEKIRLHGQISAAAYPLNSPYPSNFLNQQEDPARVQIPYSSVSSSTFSYPPSSTTYAPSYPFQPNILMGLSSEYQKANIRYGDSQLSNAPRWEHANAILQNYQSSAPSNITLPFLNLNDSHQDIDSKNHRSGSVGSSSQNSDSSDTQELDLELRLSR</sequence>
<evidence type="ECO:0000256" key="2">
    <source>
        <dbReference type="ARBA" id="ARBA00023015"/>
    </source>
</evidence>
<reference evidence="5 6" key="1">
    <citation type="submission" date="2024-01" db="EMBL/GenBank/DDBJ databases">
        <title>The genomes of 5 underutilized Papilionoideae crops provide insights into root nodulation and disease resistance.</title>
        <authorList>
            <person name="Yuan L."/>
        </authorList>
    </citation>
    <scope>NUCLEOTIDE SEQUENCE [LARGE SCALE GENOMIC DNA]</scope>
    <source>
        <strain evidence="5">LY-2023</strain>
        <tissue evidence="5">Leaf</tissue>
    </source>
</reference>
<organism evidence="5 6">
    <name type="scientific">Clitoria ternatea</name>
    <name type="common">Butterfly pea</name>
    <dbReference type="NCBI Taxonomy" id="43366"/>
    <lineage>
        <taxon>Eukaryota</taxon>
        <taxon>Viridiplantae</taxon>
        <taxon>Streptophyta</taxon>
        <taxon>Embryophyta</taxon>
        <taxon>Tracheophyta</taxon>
        <taxon>Spermatophyta</taxon>
        <taxon>Magnoliopsida</taxon>
        <taxon>eudicotyledons</taxon>
        <taxon>Gunneridae</taxon>
        <taxon>Pentapetalae</taxon>
        <taxon>rosids</taxon>
        <taxon>fabids</taxon>
        <taxon>Fabales</taxon>
        <taxon>Fabaceae</taxon>
        <taxon>Papilionoideae</taxon>
        <taxon>50 kb inversion clade</taxon>
        <taxon>NPAAA clade</taxon>
        <taxon>indigoferoid/millettioid clade</taxon>
        <taxon>Phaseoleae</taxon>
        <taxon>Clitoria</taxon>
    </lineage>
</organism>
<keyword evidence="1" id="KW-0678">Repressor</keyword>
<keyword evidence="2" id="KW-0805">Transcription regulation</keyword>
<evidence type="ECO:0000256" key="4">
    <source>
        <dbReference type="SAM" id="MobiDB-lite"/>
    </source>
</evidence>
<dbReference type="EMBL" id="JAYKXN010000001">
    <property type="protein sequence ID" value="KAK7319974.1"/>
    <property type="molecule type" value="Genomic_DNA"/>
</dbReference>
<feature type="region of interest" description="Disordered" evidence="4">
    <location>
        <begin position="1"/>
        <end position="45"/>
    </location>
</feature>
<dbReference type="Proteomes" id="UP001359559">
    <property type="component" value="Unassembled WGS sequence"/>
</dbReference>
<keyword evidence="6" id="KW-1185">Reference proteome</keyword>